<keyword evidence="9 11" id="KW-1208">Phospholipid metabolism</keyword>
<dbReference type="Pfam" id="PF02666">
    <property type="entry name" value="PS_Dcarbxylase"/>
    <property type="match status" value="1"/>
</dbReference>
<keyword evidence="5 11" id="KW-0472">Membrane</keyword>
<evidence type="ECO:0000256" key="9">
    <source>
        <dbReference type="ARBA" id="ARBA00023264"/>
    </source>
</evidence>
<protein>
    <recommendedName>
        <fullName evidence="11">Phosphatidylserine decarboxylase proenzyme</fullName>
        <ecNumber evidence="11">4.1.1.65</ecNumber>
    </recommendedName>
    <component>
        <recommendedName>
            <fullName evidence="11">Phosphatidylserine decarboxylase alpha chain</fullName>
        </recommendedName>
    </component>
    <component>
        <recommendedName>
            <fullName evidence="11">Phosphatidylserine decarboxylase beta chain</fullName>
        </recommendedName>
    </component>
</protein>
<evidence type="ECO:0000256" key="11">
    <source>
        <dbReference type="HAMAP-Rule" id="MF_00664"/>
    </source>
</evidence>
<reference evidence="13 14" key="1">
    <citation type="submission" date="2017-06" db="EMBL/GenBank/DDBJ databases">
        <title>Complete genome sequence of Nitrospirillum amazonense strain CBAmC, an endophytic nitrogen-fixing and plant growth-promoting bacterium, isolated from sugarcane.</title>
        <authorList>
            <person name="Schwab S."/>
            <person name="dos Santos Teixeira K.R."/>
            <person name="Simoes Araujo J.L."/>
            <person name="Soares Vidal M."/>
            <person name="Borges de Freitas H.R."/>
            <person name="Rivello Crivelaro A.L."/>
            <person name="Bueno de Camargo Nunes A."/>
            <person name="dos Santos C.M."/>
            <person name="Palmeira da Silva Rosa D."/>
            <person name="da Silva Padilha D."/>
            <person name="da Silva E."/>
            <person name="Araujo Terra L."/>
            <person name="Soares Mendes V."/>
            <person name="Farinelli L."/>
            <person name="Magalhaes Cruz L."/>
            <person name="Baldani J.I."/>
        </authorList>
    </citation>
    <scope>NUCLEOTIDE SEQUENCE [LARGE SCALE GENOMIC DNA]</scope>
    <source>
        <strain evidence="13 14">CBAmC</strain>
    </source>
</reference>
<keyword evidence="3 11" id="KW-0210">Decarboxylase</keyword>
<evidence type="ECO:0000256" key="1">
    <source>
        <dbReference type="ARBA" id="ARBA00022475"/>
    </source>
</evidence>
<evidence type="ECO:0000313" key="14">
    <source>
        <dbReference type="Proteomes" id="UP000197153"/>
    </source>
</evidence>
<dbReference type="HAMAP" id="MF_00664">
    <property type="entry name" value="PS_decarb_PSD_A"/>
    <property type="match status" value="1"/>
</dbReference>
<sequence>MSALSTVIVPINRAGWPFILAFAVVTLILFWLSTFLGWIGVILTAWCAYFFRDPDRVVPTRPGLMVSPADGLVQMITKAVPPPELGMGPEPLTRISIFLNVFNVHINRTPIEGTVTRAEYHPGKFLNAALDKASDLNERMSIRLAMPNGREIAFVQIAGLVARRIICTLKPGQSVSTGERYGLIRFGSRTDIYLPDGVQPLVVVGQKALGGETILADLASAEPQRQGVVR</sequence>
<keyword evidence="4 11" id="KW-0443">Lipid metabolism</keyword>
<feature type="modified residue" description="Pyruvic acid (Ser); by autocatalysis" evidence="11">
    <location>
        <position position="188"/>
    </location>
</feature>
<keyword evidence="8 11" id="KW-0456">Lyase</keyword>
<evidence type="ECO:0000313" key="13">
    <source>
        <dbReference type="EMBL" id="ASG20851.1"/>
    </source>
</evidence>
<dbReference type="InterPro" id="IPR033175">
    <property type="entry name" value="PSD-A"/>
</dbReference>
<dbReference type="PANTHER" id="PTHR35809">
    <property type="entry name" value="ARCHAETIDYLSERINE DECARBOXYLASE PROENZYME-RELATED"/>
    <property type="match status" value="1"/>
</dbReference>
<evidence type="ECO:0000256" key="6">
    <source>
        <dbReference type="ARBA" id="ARBA00023145"/>
    </source>
</evidence>
<dbReference type="PANTHER" id="PTHR35809:SF1">
    <property type="entry name" value="ARCHAETIDYLSERINE DECARBOXYLASE PROENZYME-RELATED"/>
    <property type="match status" value="1"/>
</dbReference>
<comment type="similarity">
    <text evidence="11">Belongs to the phosphatidylserine decarboxylase family. PSD-A subfamily.</text>
</comment>
<feature type="active site" description="Schiff-base intermediate with substrate; via pyruvic acid" evidence="11">
    <location>
        <position position="188"/>
    </location>
</feature>
<keyword evidence="7 11" id="KW-0594">Phospholipid biosynthesis</keyword>
<dbReference type="NCBIfam" id="NF003685">
    <property type="entry name" value="PRK05305.2-5"/>
    <property type="match status" value="1"/>
</dbReference>
<comment type="function">
    <text evidence="11">Catalyzes the formation of phosphatidylethanolamine (PtdEtn) from phosphatidylserine (PtdSer).</text>
</comment>
<comment type="pathway">
    <text evidence="11">Phospholipid metabolism; phosphatidylethanolamine biosynthesis; phosphatidylethanolamine from CDP-diacylglycerol: step 2/2.</text>
</comment>
<keyword evidence="14" id="KW-1185">Reference proteome</keyword>
<feature type="transmembrane region" description="Helical" evidence="12">
    <location>
        <begin position="18"/>
        <end position="51"/>
    </location>
</feature>
<evidence type="ECO:0000256" key="7">
    <source>
        <dbReference type="ARBA" id="ARBA00023209"/>
    </source>
</evidence>
<gene>
    <name evidence="11" type="primary">psd</name>
    <name evidence="13" type="ORF">Y958_08535</name>
</gene>
<evidence type="ECO:0000256" key="8">
    <source>
        <dbReference type="ARBA" id="ARBA00023239"/>
    </source>
</evidence>
<keyword evidence="6 11" id="KW-0865">Zymogen</keyword>
<keyword evidence="2 11" id="KW-0444">Lipid biosynthesis</keyword>
<evidence type="ECO:0000256" key="5">
    <source>
        <dbReference type="ARBA" id="ARBA00023136"/>
    </source>
</evidence>
<comment type="cofactor">
    <cofactor evidence="11">
        <name>pyruvate</name>
        <dbReference type="ChEBI" id="CHEBI:15361"/>
    </cofactor>
    <text evidence="11">Binds 1 pyruvoyl group covalently per subunit.</text>
</comment>
<dbReference type="UniPathway" id="UPA00558">
    <property type="reaction ID" value="UER00616"/>
</dbReference>
<dbReference type="GO" id="GO:0006646">
    <property type="term" value="P:phosphatidylethanolamine biosynthetic process"/>
    <property type="evidence" value="ECO:0007669"/>
    <property type="project" value="UniProtKB-UniRule"/>
</dbReference>
<accession>A0A248JQU5</accession>
<keyword evidence="10 11" id="KW-0670">Pyruvate</keyword>
<dbReference type="InterPro" id="IPR003817">
    <property type="entry name" value="PS_Dcarbxylase"/>
</dbReference>
<name>A0A248JQU5_9PROT</name>
<dbReference type="NCBIfam" id="NF003678">
    <property type="entry name" value="PRK05305.1-2"/>
    <property type="match status" value="1"/>
</dbReference>
<evidence type="ECO:0000256" key="4">
    <source>
        <dbReference type="ARBA" id="ARBA00023098"/>
    </source>
</evidence>
<evidence type="ECO:0000256" key="3">
    <source>
        <dbReference type="ARBA" id="ARBA00022793"/>
    </source>
</evidence>
<dbReference type="KEGG" id="nao:Y958_08535"/>
<comment type="subcellular location">
    <subcellularLocation>
        <location evidence="11">Cell membrane</location>
        <topology evidence="11">Peripheral membrane protein</topology>
    </subcellularLocation>
</comment>
<dbReference type="GO" id="GO:0004609">
    <property type="term" value="F:phosphatidylserine decarboxylase activity"/>
    <property type="evidence" value="ECO:0007669"/>
    <property type="project" value="UniProtKB-UniRule"/>
</dbReference>
<comment type="PTM">
    <text evidence="11">Is synthesized initially as an inactive proenzyme. Formation of the active enzyme involves a self-maturation process in which the active site pyruvoyl group is generated from an internal serine residue via an autocatalytic post-translational modification. Two non-identical subunits are generated from the proenzyme in this reaction, and the pyruvate is formed at the N-terminus of the alpha chain, which is derived from the carboxyl end of the proenzyme. The post-translation cleavage follows an unusual pathway, termed non-hydrolytic serinolysis, in which the side chain hydroxyl group of the serine supplies its oxygen atom to form the C-terminus of the beta chain, while the remainder of the serine residue undergoes an oxidative deamination to produce ammonia and the pyruvoyl prosthetic group on the alpha chain.</text>
</comment>
<feature type="chain" id="PRO_5023247599" description="Phosphatidylserine decarboxylase alpha chain" evidence="11">
    <location>
        <begin position="188"/>
        <end position="230"/>
    </location>
</feature>
<dbReference type="EC" id="4.1.1.65" evidence="11"/>
<comment type="catalytic activity">
    <reaction evidence="11">
        <text>a 1,2-diacyl-sn-glycero-3-phospho-L-serine + H(+) = a 1,2-diacyl-sn-glycero-3-phosphoethanolamine + CO2</text>
        <dbReference type="Rhea" id="RHEA:20828"/>
        <dbReference type="ChEBI" id="CHEBI:15378"/>
        <dbReference type="ChEBI" id="CHEBI:16526"/>
        <dbReference type="ChEBI" id="CHEBI:57262"/>
        <dbReference type="ChEBI" id="CHEBI:64612"/>
        <dbReference type="EC" id="4.1.1.65"/>
    </reaction>
</comment>
<evidence type="ECO:0000256" key="2">
    <source>
        <dbReference type="ARBA" id="ARBA00022516"/>
    </source>
</evidence>
<comment type="subunit">
    <text evidence="11">Heterodimer of a large membrane-associated beta subunit and a small pyruvoyl-containing alpha subunit.</text>
</comment>
<dbReference type="RefSeq" id="WP_088871661.1">
    <property type="nucleotide sequence ID" value="NZ_CP022110.1"/>
</dbReference>
<dbReference type="AlphaFoldDB" id="A0A248JQU5"/>
<feature type="chain" id="PRO_5023247598" description="Phosphatidylserine decarboxylase beta chain" evidence="11">
    <location>
        <begin position="1"/>
        <end position="187"/>
    </location>
</feature>
<dbReference type="NCBIfam" id="NF003677">
    <property type="entry name" value="PRK05305.1-1"/>
    <property type="match status" value="1"/>
</dbReference>
<dbReference type="NCBIfam" id="NF003679">
    <property type="entry name" value="PRK05305.1-3"/>
    <property type="match status" value="1"/>
</dbReference>
<dbReference type="Proteomes" id="UP000197153">
    <property type="component" value="Chromosome 1"/>
</dbReference>
<keyword evidence="12" id="KW-0812">Transmembrane</keyword>
<proteinExistence type="inferred from homology"/>
<dbReference type="GO" id="GO:0005886">
    <property type="term" value="C:plasma membrane"/>
    <property type="evidence" value="ECO:0007669"/>
    <property type="project" value="UniProtKB-SubCell"/>
</dbReference>
<organism evidence="13 14">
    <name type="scientific">Nitrospirillum viridazoti CBAmc</name>
    <dbReference type="NCBI Taxonomy" id="1441467"/>
    <lineage>
        <taxon>Bacteria</taxon>
        <taxon>Pseudomonadati</taxon>
        <taxon>Pseudomonadota</taxon>
        <taxon>Alphaproteobacteria</taxon>
        <taxon>Rhodospirillales</taxon>
        <taxon>Azospirillaceae</taxon>
        <taxon>Nitrospirillum</taxon>
        <taxon>Nitrospirillum viridazoti</taxon>
    </lineage>
</organism>
<evidence type="ECO:0000256" key="12">
    <source>
        <dbReference type="SAM" id="Phobius"/>
    </source>
</evidence>
<keyword evidence="12" id="KW-1133">Transmembrane helix</keyword>
<evidence type="ECO:0000256" key="10">
    <source>
        <dbReference type="ARBA" id="ARBA00023317"/>
    </source>
</evidence>
<dbReference type="EMBL" id="CP022110">
    <property type="protein sequence ID" value="ASG20851.1"/>
    <property type="molecule type" value="Genomic_DNA"/>
</dbReference>
<feature type="site" description="Cleavage (non-hydrolytic); by autocatalysis" evidence="11">
    <location>
        <begin position="187"/>
        <end position="188"/>
    </location>
</feature>
<keyword evidence="1 11" id="KW-1003">Cell membrane</keyword>